<evidence type="ECO:0000259" key="4">
    <source>
        <dbReference type="PROSITE" id="PS50043"/>
    </source>
</evidence>
<accession>A0ABW8UN88</accession>
<dbReference type="SUPFAM" id="SSF46894">
    <property type="entry name" value="C-terminal effector domain of the bipartite response regulators"/>
    <property type="match status" value="1"/>
</dbReference>
<evidence type="ECO:0000256" key="1">
    <source>
        <dbReference type="ARBA" id="ARBA00023015"/>
    </source>
</evidence>
<proteinExistence type="predicted"/>
<protein>
    <submittedName>
        <fullName evidence="5">Autoinducer binding domain-containing protein</fullName>
    </submittedName>
</protein>
<dbReference type="EMBL" id="JBHDIY010000002">
    <property type="protein sequence ID" value="MFL4468576.1"/>
    <property type="molecule type" value="Genomic_DNA"/>
</dbReference>
<evidence type="ECO:0000313" key="5">
    <source>
        <dbReference type="EMBL" id="MFL4468576.1"/>
    </source>
</evidence>
<keyword evidence="6" id="KW-1185">Reference proteome</keyword>
<dbReference type="SMART" id="SM00421">
    <property type="entry name" value="HTH_LUXR"/>
    <property type="match status" value="1"/>
</dbReference>
<keyword evidence="1" id="KW-0805">Transcription regulation</keyword>
<dbReference type="InterPro" id="IPR000792">
    <property type="entry name" value="Tscrpt_reg_LuxR_C"/>
</dbReference>
<dbReference type="PROSITE" id="PS50043">
    <property type="entry name" value="HTH_LUXR_2"/>
    <property type="match status" value="1"/>
</dbReference>
<evidence type="ECO:0000313" key="6">
    <source>
        <dbReference type="Proteomes" id="UP001627408"/>
    </source>
</evidence>
<reference evidence="5 6" key="1">
    <citation type="submission" date="2024-08" db="EMBL/GenBank/DDBJ databases">
        <title>Tateyamaria sp. nov., isolated from marine algae.</title>
        <authorList>
            <person name="Choi B.J."/>
            <person name="Kim J.M."/>
            <person name="Lee J.K."/>
            <person name="Choi D.G."/>
            <person name="Bayburt H."/>
            <person name="Baek J.H."/>
            <person name="Han D.M."/>
            <person name="Jeon C.O."/>
        </authorList>
    </citation>
    <scope>NUCLEOTIDE SEQUENCE [LARGE SCALE GENOMIC DNA]</scope>
    <source>
        <strain evidence="5 6">KMU-156</strain>
    </source>
</reference>
<dbReference type="Proteomes" id="UP001627408">
    <property type="component" value="Unassembled WGS sequence"/>
</dbReference>
<organism evidence="5 6">
    <name type="scientific">Tateyamaria armeniaca</name>
    <dbReference type="NCBI Taxonomy" id="2518930"/>
    <lineage>
        <taxon>Bacteria</taxon>
        <taxon>Pseudomonadati</taxon>
        <taxon>Pseudomonadota</taxon>
        <taxon>Alphaproteobacteria</taxon>
        <taxon>Rhodobacterales</taxon>
        <taxon>Roseobacteraceae</taxon>
        <taxon>Tateyamaria</taxon>
    </lineage>
</organism>
<dbReference type="PRINTS" id="PR00038">
    <property type="entry name" value="HTHLUXR"/>
</dbReference>
<keyword evidence="2" id="KW-0238">DNA-binding</keyword>
<dbReference type="RefSeq" id="WP_407590319.1">
    <property type="nucleotide sequence ID" value="NZ_JBHDIY010000002.1"/>
</dbReference>
<dbReference type="Pfam" id="PF03472">
    <property type="entry name" value="Autoind_bind"/>
    <property type="match status" value="1"/>
</dbReference>
<dbReference type="Gene3D" id="1.10.10.10">
    <property type="entry name" value="Winged helix-like DNA-binding domain superfamily/Winged helix DNA-binding domain"/>
    <property type="match status" value="1"/>
</dbReference>
<sequence length="243" mass="27611">MLSATTATQPLELILEELEQADGLAGLQSATEALREYYKIDHVIYHWVDSAGDQYGCGTYSDTWRYRYLELNYLRVDPVIIGCFQRFHPVDWKRLDWSSKAARAFQADAIDHGVGNQGFSVPIRGPNGQFALFTVNHSCDDAHWSEWTELHRRDLILIAHYFNEKALEFEPERTPEQSQALSPREIDAMTLLAMGYSRAQVADTLSISEHTLRVYIESARFKLGAMNTTHAVARAMSRGLIVV</sequence>
<dbReference type="PANTHER" id="PTHR44688">
    <property type="entry name" value="DNA-BINDING TRANSCRIPTIONAL ACTIVATOR DEVR_DOSR"/>
    <property type="match status" value="1"/>
</dbReference>
<evidence type="ECO:0000256" key="3">
    <source>
        <dbReference type="ARBA" id="ARBA00023163"/>
    </source>
</evidence>
<comment type="caution">
    <text evidence="5">The sequence shown here is derived from an EMBL/GenBank/DDBJ whole genome shotgun (WGS) entry which is preliminary data.</text>
</comment>
<dbReference type="PANTHER" id="PTHR44688:SF16">
    <property type="entry name" value="DNA-BINDING TRANSCRIPTIONAL ACTIVATOR DEVR_DOSR"/>
    <property type="match status" value="1"/>
</dbReference>
<dbReference type="InterPro" id="IPR036388">
    <property type="entry name" value="WH-like_DNA-bd_sf"/>
</dbReference>
<dbReference type="InterPro" id="IPR005143">
    <property type="entry name" value="TF_LuxR_autoind-bd_dom"/>
</dbReference>
<dbReference type="InterPro" id="IPR036693">
    <property type="entry name" value="TF_LuxR_autoind-bd_dom_sf"/>
</dbReference>
<name>A0ABW8UN88_9RHOB</name>
<dbReference type="CDD" id="cd06170">
    <property type="entry name" value="LuxR_C_like"/>
    <property type="match status" value="1"/>
</dbReference>
<evidence type="ECO:0000256" key="2">
    <source>
        <dbReference type="ARBA" id="ARBA00023125"/>
    </source>
</evidence>
<dbReference type="InterPro" id="IPR016032">
    <property type="entry name" value="Sig_transdc_resp-reg_C-effctor"/>
</dbReference>
<gene>
    <name evidence="5" type="ORF">ACERZ8_01320</name>
</gene>
<dbReference type="Gene3D" id="3.30.450.80">
    <property type="entry name" value="Transcription factor LuxR-like, autoinducer-binding domain"/>
    <property type="match status" value="1"/>
</dbReference>
<dbReference type="Pfam" id="PF00196">
    <property type="entry name" value="GerE"/>
    <property type="match status" value="1"/>
</dbReference>
<dbReference type="SUPFAM" id="SSF75516">
    <property type="entry name" value="Pheromone-binding domain of LuxR-like quorum-sensing transcription factors"/>
    <property type="match status" value="1"/>
</dbReference>
<keyword evidence="3" id="KW-0804">Transcription</keyword>
<feature type="domain" description="HTH luxR-type" evidence="4">
    <location>
        <begin position="174"/>
        <end position="239"/>
    </location>
</feature>